<comment type="caution">
    <text evidence="1">The sequence shown here is derived from an EMBL/GenBank/DDBJ whole genome shotgun (WGS) entry which is preliminary data.</text>
</comment>
<dbReference type="SUPFAM" id="SSF54427">
    <property type="entry name" value="NTF2-like"/>
    <property type="match status" value="1"/>
</dbReference>
<keyword evidence="2" id="KW-1185">Reference proteome</keyword>
<dbReference type="PANTHER" id="PTHR38436">
    <property type="entry name" value="POLYKETIDE CYCLASE SNOAL-LIKE DOMAIN"/>
    <property type="match status" value="1"/>
</dbReference>
<protein>
    <submittedName>
        <fullName evidence="1">Ester cyclase</fullName>
    </submittedName>
</protein>
<organism evidence="1 2">
    <name type="scientific">Streptomyces doebereineriae</name>
    <dbReference type="NCBI Taxonomy" id="3075528"/>
    <lineage>
        <taxon>Bacteria</taxon>
        <taxon>Bacillati</taxon>
        <taxon>Actinomycetota</taxon>
        <taxon>Actinomycetes</taxon>
        <taxon>Kitasatosporales</taxon>
        <taxon>Streptomycetaceae</taxon>
        <taxon>Streptomyces</taxon>
    </lineage>
</organism>
<proteinExistence type="predicted"/>
<dbReference type="Proteomes" id="UP001183824">
    <property type="component" value="Unassembled WGS sequence"/>
</dbReference>
<dbReference type="InterPro" id="IPR009959">
    <property type="entry name" value="Cyclase_SnoaL-like"/>
</dbReference>
<reference evidence="2" key="1">
    <citation type="submission" date="2023-07" db="EMBL/GenBank/DDBJ databases">
        <title>30 novel species of actinomycetes from the DSMZ collection.</title>
        <authorList>
            <person name="Nouioui I."/>
        </authorList>
    </citation>
    <scope>NUCLEOTIDE SEQUENCE [LARGE SCALE GENOMIC DNA]</scope>
    <source>
        <strain evidence="2">DSM 41640</strain>
    </source>
</reference>
<gene>
    <name evidence="1" type="ORF">RNB18_25800</name>
</gene>
<dbReference type="Gene3D" id="3.10.450.50">
    <property type="match status" value="1"/>
</dbReference>
<evidence type="ECO:0000313" key="2">
    <source>
        <dbReference type="Proteomes" id="UP001183824"/>
    </source>
</evidence>
<accession>A0ABU2VDD7</accession>
<dbReference type="PANTHER" id="PTHR38436:SF1">
    <property type="entry name" value="ESTER CYCLASE"/>
    <property type="match status" value="1"/>
</dbReference>
<sequence>MNSQPPSARDVPTRVFAAFDAGDIAALDTLVSPDLIDHNLPPGAPSAIEGMKGMVAAMREGFTNAHHEIVYQAETDDGWVVSQWVITATHTGPWFGLPATGREVTCSGIDLARVVDGRIVEIRHVEELLQLQMQITGDVR</sequence>
<evidence type="ECO:0000313" key="1">
    <source>
        <dbReference type="EMBL" id="MDT0483581.1"/>
    </source>
</evidence>
<dbReference type="Pfam" id="PF07366">
    <property type="entry name" value="SnoaL"/>
    <property type="match status" value="1"/>
</dbReference>
<dbReference type="RefSeq" id="WP_311716503.1">
    <property type="nucleotide sequence ID" value="NZ_JAVREZ010000009.1"/>
</dbReference>
<dbReference type="EMBL" id="JAVREZ010000009">
    <property type="protein sequence ID" value="MDT0483581.1"/>
    <property type="molecule type" value="Genomic_DNA"/>
</dbReference>
<dbReference type="InterPro" id="IPR032710">
    <property type="entry name" value="NTF2-like_dom_sf"/>
</dbReference>
<name>A0ABU2VDD7_9ACTN</name>